<evidence type="ECO:0000256" key="1">
    <source>
        <dbReference type="SAM" id="MobiDB-lite"/>
    </source>
</evidence>
<evidence type="ECO:0000313" key="2">
    <source>
        <dbReference type="EMBL" id="GAT52741.1"/>
    </source>
</evidence>
<dbReference type="EMBL" id="DF847891">
    <property type="protein sequence ID" value="GAT52741.1"/>
    <property type="molecule type" value="Genomic_DNA"/>
</dbReference>
<gene>
    <name evidence="2" type="ORF">MCHLO_09762</name>
</gene>
<feature type="region of interest" description="Disordered" evidence="1">
    <location>
        <begin position="1"/>
        <end position="41"/>
    </location>
</feature>
<name>A0ABQ0LNY8_MYCCL</name>
<reference evidence="2" key="1">
    <citation type="submission" date="2014-09" db="EMBL/GenBank/DDBJ databases">
        <title>Genome sequence of the luminous mushroom Mycena chlorophos for searching fungal bioluminescence genes.</title>
        <authorList>
            <person name="Tanaka Y."/>
            <person name="Kasuga D."/>
            <person name="Oba Y."/>
            <person name="Hase S."/>
            <person name="Sato K."/>
            <person name="Oba Y."/>
            <person name="Sakakibara Y."/>
        </authorList>
    </citation>
    <scope>NUCLEOTIDE SEQUENCE</scope>
</reference>
<accession>A0ABQ0LNY8</accession>
<protein>
    <submittedName>
        <fullName evidence="2">Uncharacterized protein</fullName>
    </submittedName>
</protein>
<proteinExistence type="predicted"/>
<organism evidence="2 3">
    <name type="scientific">Mycena chlorophos</name>
    <name type="common">Agaric fungus</name>
    <name type="synonym">Agaricus chlorophos</name>
    <dbReference type="NCBI Taxonomy" id="658473"/>
    <lineage>
        <taxon>Eukaryota</taxon>
        <taxon>Fungi</taxon>
        <taxon>Dikarya</taxon>
        <taxon>Basidiomycota</taxon>
        <taxon>Agaricomycotina</taxon>
        <taxon>Agaricomycetes</taxon>
        <taxon>Agaricomycetidae</taxon>
        <taxon>Agaricales</taxon>
        <taxon>Marasmiineae</taxon>
        <taxon>Mycenaceae</taxon>
        <taxon>Mycena</taxon>
    </lineage>
</organism>
<evidence type="ECO:0000313" key="3">
    <source>
        <dbReference type="Proteomes" id="UP000815677"/>
    </source>
</evidence>
<keyword evidence="3" id="KW-1185">Reference proteome</keyword>
<feature type="region of interest" description="Disordered" evidence="1">
    <location>
        <begin position="77"/>
        <end position="98"/>
    </location>
</feature>
<sequence length="98" mass="10420">MVSPSTSTATSVASIPEEYDATPSTGNIPIPLSPDPSGPGFMQEIDGWIENIGRLVHALEEQHQQRQFGLTVPVKEPAVNGMVSGSAPSRPPRRISRG</sequence>
<dbReference type="Proteomes" id="UP000815677">
    <property type="component" value="Unassembled WGS sequence"/>
</dbReference>
<feature type="compositionally biased region" description="Low complexity" evidence="1">
    <location>
        <begin position="1"/>
        <end position="14"/>
    </location>
</feature>